<dbReference type="CDD" id="cd00164">
    <property type="entry name" value="S1_like"/>
    <property type="match status" value="1"/>
</dbReference>
<feature type="domain" description="S1 motif" evidence="4">
    <location>
        <begin position="450"/>
        <end position="513"/>
    </location>
</feature>
<dbReference type="GO" id="GO:0022627">
    <property type="term" value="C:cytosolic small ribosomal subunit"/>
    <property type="evidence" value="ECO:0007669"/>
    <property type="project" value="TreeGrafter"/>
</dbReference>
<feature type="domain" description="S1 motif" evidence="4">
    <location>
        <begin position="96"/>
        <end position="171"/>
    </location>
</feature>
<comment type="caution">
    <text evidence="5">The sequence shown here is derived from an EMBL/GenBank/DDBJ whole genome shotgun (WGS) entry which is preliminary data.</text>
</comment>
<dbReference type="InterPro" id="IPR035104">
    <property type="entry name" value="Ribosomal_protein_S1-like"/>
</dbReference>
<feature type="domain" description="S1 motif" evidence="4">
    <location>
        <begin position="281"/>
        <end position="351"/>
    </location>
</feature>
<dbReference type="EMBL" id="DQVE01000050">
    <property type="protein sequence ID" value="HIP98685.1"/>
    <property type="molecule type" value="Genomic_DNA"/>
</dbReference>
<evidence type="ECO:0000256" key="1">
    <source>
        <dbReference type="ARBA" id="ARBA00006767"/>
    </source>
</evidence>
<evidence type="ECO:0000313" key="6">
    <source>
        <dbReference type="Proteomes" id="UP000606463"/>
    </source>
</evidence>
<dbReference type="InterPro" id="IPR050437">
    <property type="entry name" value="Ribos_protein_bS1-like"/>
</dbReference>
<dbReference type="GO" id="GO:0003729">
    <property type="term" value="F:mRNA binding"/>
    <property type="evidence" value="ECO:0007669"/>
    <property type="project" value="TreeGrafter"/>
</dbReference>
<evidence type="ECO:0000259" key="4">
    <source>
        <dbReference type="PROSITE" id="PS50126"/>
    </source>
</evidence>
<gene>
    <name evidence="5" type="ORF">EYH37_04925</name>
</gene>
<dbReference type="GO" id="GO:0006412">
    <property type="term" value="P:translation"/>
    <property type="evidence" value="ECO:0007669"/>
    <property type="project" value="TreeGrafter"/>
</dbReference>
<evidence type="ECO:0000256" key="2">
    <source>
        <dbReference type="ARBA" id="ARBA00022980"/>
    </source>
</evidence>
<feature type="domain" description="S1 motif" evidence="4">
    <location>
        <begin position="368"/>
        <end position="435"/>
    </location>
</feature>
<dbReference type="Gene3D" id="2.40.50.140">
    <property type="entry name" value="Nucleic acid-binding proteins"/>
    <property type="match status" value="5"/>
</dbReference>
<dbReference type="InterPro" id="IPR039566">
    <property type="entry name" value="CvfB_S1_st"/>
</dbReference>
<keyword evidence="2" id="KW-0689">Ribosomal protein</keyword>
<comment type="similarity">
    <text evidence="1">Belongs to the bacterial ribosomal protein bS1 family.</text>
</comment>
<dbReference type="AlphaFoldDB" id="A0A9D0YPH5"/>
<feature type="domain" description="S1 motif" evidence="4">
    <location>
        <begin position="24"/>
        <end position="88"/>
    </location>
</feature>
<dbReference type="GO" id="GO:0003735">
    <property type="term" value="F:structural constituent of ribosome"/>
    <property type="evidence" value="ECO:0007669"/>
    <property type="project" value="TreeGrafter"/>
</dbReference>
<dbReference type="Proteomes" id="UP000606463">
    <property type="component" value="Unassembled WGS sequence"/>
</dbReference>
<protein>
    <submittedName>
        <fullName evidence="5">S1 RNA-binding domain-containing protein</fullName>
    </submittedName>
</protein>
<keyword evidence="3" id="KW-0687">Ribonucleoprotein</keyword>
<dbReference type="PRINTS" id="PR00681">
    <property type="entry name" value="RIBOSOMALS1"/>
</dbReference>
<dbReference type="PANTHER" id="PTHR10724:SF7">
    <property type="entry name" value="SMALL RIBOSOMAL SUBUNIT PROTEIN BS1C"/>
    <property type="match status" value="1"/>
</dbReference>
<dbReference type="InterPro" id="IPR003029">
    <property type="entry name" value="S1_domain"/>
</dbReference>
<dbReference type="PANTHER" id="PTHR10724">
    <property type="entry name" value="30S RIBOSOMAL PROTEIN S1"/>
    <property type="match status" value="1"/>
</dbReference>
<dbReference type="SUPFAM" id="SSF50249">
    <property type="entry name" value="Nucleic acid-binding proteins"/>
    <property type="match status" value="6"/>
</dbReference>
<dbReference type="InterPro" id="IPR012340">
    <property type="entry name" value="NA-bd_OB-fold"/>
</dbReference>
<dbReference type="Pfam" id="PF00575">
    <property type="entry name" value="S1"/>
    <property type="match status" value="4"/>
</dbReference>
<dbReference type="SMART" id="SM00316">
    <property type="entry name" value="S1"/>
    <property type="match status" value="6"/>
</dbReference>
<reference evidence="5" key="1">
    <citation type="journal article" date="2020" name="ISME J.">
        <title>Gammaproteobacteria mediating utilization of methyl-, sulfur- and petroleum organic compounds in deep ocean hydrothermal plumes.</title>
        <authorList>
            <person name="Zhou Z."/>
            <person name="Liu Y."/>
            <person name="Pan J."/>
            <person name="Cron B.R."/>
            <person name="Toner B.M."/>
            <person name="Anantharaman K."/>
            <person name="Breier J.A."/>
            <person name="Dick G.J."/>
            <person name="Li M."/>
        </authorList>
    </citation>
    <scope>NUCLEOTIDE SEQUENCE</scope>
    <source>
        <strain evidence="5">SZUA-1501</strain>
    </source>
</reference>
<dbReference type="Pfam" id="PF13509">
    <property type="entry name" value="S1_2"/>
    <property type="match status" value="1"/>
</dbReference>
<evidence type="ECO:0000313" key="5">
    <source>
        <dbReference type="EMBL" id="HIP98685.1"/>
    </source>
</evidence>
<feature type="domain" description="S1 motif" evidence="4">
    <location>
        <begin position="194"/>
        <end position="264"/>
    </location>
</feature>
<sequence>MTNEFEKLLEEYLGKEEETQLQRGQIVKGTIVAEDNNNYYVDIGYKIEAILPKEEVQQEGKELKVGDEIEAVLVRITNKLQNPRLSLKPLKIKKLTEEIKGAAGKFKPFEAAVEKVIEKDGKKVGYLISIKGIKALVPAQETVKEHKVGDKIKVLILDVKQRGKQLRITASEKKLEEEERKRLIEKYKKQIKEGDIVEGKVIKIDPNKGITLSVKRALRGFIPIRELSWGRNRNPFDYAEVGERLKAKVLGWSKDDAFLYLSLKQLKPNPWENIEEKYKVGEKYTARVVGLIDKGAFVELEDGVEAYVPKTEIAWNIVPEHPKDLLEKGQKVEVVITRLDKEKKRIGASIKKAQPKPWEAYYDNYPAGSVVKGKVISVENNRVIVELAPGVLGFVTKGNLSWLPVKNIEDIVKVGEEREFMVLGLSRDQIRLGVKQLQPNPYEEIKEKYGEDVTVKLPVIGVIKGGYLLQFENGVEAFMPKREATKRLKPGEEVEVRIVAVNPEKQRVVVSMKEKEEAEERKFFEEFVSQKATSTEGAGFTLADILKAKLGEKQ</sequence>
<proteinExistence type="inferred from homology"/>
<name>A0A9D0YPH5_AQUAO</name>
<evidence type="ECO:0000256" key="3">
    <source>
        <dbReference type="ARBA" id="ARBA00023274"/>
    </source>
</evidence>
<dbReference type="PROSITE" id="PS50126">
    <property type="entry name" value="S1"/>
    <property type="match status" value="6"/>
</dbReference>
<accession>A0A9D0YPH5</accession>
<dbReference type="CDD" id="cd05687">
    <property type="entry name" value="S1_RPS1_repeat_ec1_hs1"/>
    <property type="match status" value="1"/>
</dbReference>
<organism evidence="5 6">
    <name type="scientific">Aquifex aeolicus</name>
    <dbReference type="NCBI Taxonomy" id="63363"/>
    <lineage>
        <taxon>Bacteria</taxon>
        <taxon>Pseudomonadati</taxon>
        <taxon>Aquificota</taxon>
        <taxon>Aquificia</taxon>
        <taxon>Aquificales</taxon>
        <taxon>Aquificaceae</taxon>
        <taxon>Aquifex</taxon>
    </lineage>
</organism>